<evidence type="ECO:0000256" key="1">
    <source>
        <dbReference type="SAM" id="MobiDB-lite"/>
    </source>
</evidence>
<accession>A0A0L6CJM2</accession>
<evidence type="ECO:0000313" key="3">
    <source>
        <dbReference type="Proteomes" id="UP000037397"/>
    </source>
</evidence>
<comment type="caution">
    <text evidence="2">The sequence shown here is derived from an EMBL/GenBank/DDBJ whole genome shotgun (WGS) entry which is preliminary data.</text>
</comment>
<dbReference type="Proteomes" id="UP000037397">
    <property type="component" value="Unassembled WGS sequence"/>
</dbReference>
<dbReference type="STRING" id="1631356.VV01_13790"/>
<organism evidence="2 3">
    <name type="scientific">Luteipulveratus halotolerans</name>
    <dbReference type="NCBI Taxonomy" id="1631356"/>
    <lineage>
        <taxon>Bacteria</taxon>
        <taxon>Bacillati</taxon>
        <taxon>Actinomycetota</taxon>
        <taxon>Actinomycetes</taxon>
        <taxon>Micrococcales</taxon>
        <taxon>Dermacoccaceae</taxon>
        <taxon>Luteipulveratus</taxon>
    </lineage>
</organism>
<dbReference type="AlphaFoldDB" id="A0A0L6CJM2"/>
<protein>
    <submittedName>
        <fullName evidence="2">Uncharacterized protein</fullName>
    </submittedName>
</protein>
<dbReference type="EMBL" id="LAIR01000002">
    <property type="protein sequence ID" value="KNX37982.1"/>
    <property type="molecule type" value="Genomic_DNA"/>
</dbReference>
<gene>
    <name evidence="2" type="ORF">VV01_13790</name>
</gene>
<keyword evidence="3" id="KW-1185">Reference proteome</keyword>
<reference evidence="3" key="1">
    <citation type="submission" date="2015-03" db="EMBL/GenBank/DDBJ databases">
        <title>Luteipulveratus halotolerans sp. nov., a novel actinobacterium (Dermacoccaceae) from Sarawak, Malaysia.</title>
        <authorList>
            <person name="Juboi H."/>
            <person name="Basik A."/>
            <person name="Shamsul S.S."/>
            <person name="Arnold P."/>
            <person name="Schmitt E.K."/>
            <person name="Sanglier J.-J."/>
            <person name="Yeo T."/>
        </authorList>
    </citation>
    <scope>NUCLEOTIDE SEQUENCE [LARGE SCALE GENOMIC DNA]</scope>
    <source>
        <strain evidence="3">C296001</strain>
    </source>
</reference>
<sequence>MRQVSIQDMQRPQGHGLARTPLTAVTYQASADVFLVWKSPETSGVHPGTFGDVTDGAAGRRTGR</sequence>
<name>A0A0L6CJM2_9MICO</name>
<evidence type="ECO:0000313" key="2">
    <source>
        <dbReference type="EMBL" id="KNX37982.1"/>
    </source>
</evidence>
<proteinExistence type="predicted"/>
<feature type="region of interest" description="Disordered" evidence="1">
    <location>
        <begin position="45"/>
        <end position="64"/>
    </location>
</feature>